<dbReference type="InterPro" id="IPR002083">
    <property type="entry name" value="MATH/TRAF_dom"/>
</dbReference>
<dbReference type="AlphaFoldDB" id="K7FK91"/>
<reference evidence="2" key="4">
    <citation type="submission" date="2025-09" db="UniProtKB">
        <authorList>
            <consortium name="Ensembl"/>
        </authorList>
    </citation>
    <scope>IDENTIFICATION</scope>
</reference>
<sequence>ILQQEEKVAHQDSLLALKDVMISSLGARIQVLEQVSYDGRFLWRVSDVGQRMQQARSGQIPALYSPPLSLSSAYGYKLCLKVYLNGDGSGARTHISLFLVVMKGEYDFQLKWPFQHKV</sequence>
<dbReference type="STRING" id="13735.ENSPSIP00000008451"/>
<dbReference type="HOGENOM" id="CLU_2078461_0_0_1"/>
<reference evidence="3" key="2">
    <citation type="journal article" date="2013" name="Nat. Genet.">
        <title>The draft genomes of soft-shell turtle and green sea turtle yield insights into the development and evolution of the turtle-specific body plan.</title>
        <authorList>
            <person name="Wang Z."/>
            <person name="Pascual-Anaya J."/>
            <person name="Zadissa A."/>
            <person name="Li W."/>
            <person name="Niimura Y."/>
            <person name="Huang Z."/>
            <person name="Li C."/>
            <person name="White S."/>
            <person name="Xiong Z."/>
            <person name="Fang D."/>
            <person name="Wang B."/>
            <person name="Ming Y."/>
            <person name="Chen Y."/>
            <person name="Zheng Y."/>
            <person name="Kuraku S."/>
            <person name="Pignatelli M."/>
            <person name="Herrero J."/>
            <person name="Beal K."/>
            <person name="Nozawa M."/>
            <person name="Li Q."/>
            <person name="Wang J."/>
            <person name="Zhang H."/>
            <person name="Yu L."/>
            <person name="Shigenobu S."/>
            <person name="Wang J."/>
            <person name="Liu J."/>
            <person name="Flicek P."/>
            <person name="Searle S."/>
            <person name="Wang J."/>
            <person name="Kuratani S."/>
            <person name="Yin Y."/>
            <person name="Aken B."/>
            <person name="Zhang G."/>
            <person name="Irie N."/>
        </authorList>
    </citation>
    <scope>NUCLEOTIDE SEQUENCE [LARGE SCALE GENOMIC DNA]</scope>
    <source>
        <strain evidence="3">Daiwa-1</strain>
    </source>
</reference>
<name>K7FK91_PELSI</name>
<dbReference type="SUPFAM" id="SSF49599">
    <property type="entry name" value="TRAF domain-like"/>
    <property type="match status" value="1"/>
</dbReference>
<reference evidence="3" key="1">
    <citation type="submission" date="2011-10" db="EMBL/GenBank/DDBJ databases">
        <authorList>
            <consortium name="Soft-shell Turtle Genome Consortium"/>
        </authorList>
    </citation>
    <scope>NUCLEOTIDE SEQUENCE [LARGE SCALE GENOMIC DNA]</scope>
    <source>
        <strain evidence="3">Daiwa-1</strain>
    </source>
</reference>
<reference evidence="2" key="3">
    <citation type="submission" date="2025-08" db="UniProtKB">
        <authorList>
            <consortium name="Ensembl"/>
        </authorList>
    </citation>
    <scope>IDENTIFICATION</scope>
</reference>
<dbReference type="Pfam" id="PF21355">
    <property type="entry name" value="TRAF-mep_MATH"/>
    <property type="match status" value="1"/>
</dbReference>
<dbReference type="PANTHER" id="PTHR10131:SF96">
    <property type="entry name" value="TNF RECEPTOR-ASSOCIATED FACTOR 1"/>
    <property type="match status" value="1"/>
</dbReference>
<feature type="domain" description="MATH" evidence="1">
    <location>
        <begin position="38"/>
        <end position="118"/>
    </location>
</feature>
<evidence type="ECO:0000313" key="3">
    <source>
        <dbReference type="Proteomes" id="UP000007267"/>
    </source>
</evidence>
<dbReference type="OMA" id="YKICARV"/>
<dbReference type="EMBL" id="AGCU01112364">
    <property type="status" value="NOT_ANNOTATED_CDS"/>
    <property type="molecule type" value="Genomic_DNA"/>
</dbReference>
<organism evidence="2 3">
    <name type="scientific">Pelodiscus sinensis</name>
    <name type="common">Chinese softshell turtle</name>
    <name type="synonym">Trionyx sinensis</name>
    <dbReference type="NCBI Taxonomy" id="13735"/>
    <lineage>
        <taxon>Eukaryota</taxon>
        <taxon>Metazoa</taxon>
        <taxon>Chordata</taxon>
        <taxon>Craniata</taxon>
        <taxon>Vertebrata</taxon>
        <taxon>Euteleostomi</taxon>
        <taxon>Archelosauria</taxon>
        <taxon>Testudinata</taxon>
        <taxon>Testudines</taxon>
        <taxon>Cryptodira</taxon>
        <taxon>Trionychia</taxon>
        <taxon>Trionychidae</taxon>
        <taxon>Pelodiscus</taxon>
    </lineage>
</organism>
<dbReference type="GeneTree" id="ENSGT00940000156621"/>
<dbReference type="PROSITE" id="PS50144">
    <property type="entry name" value="MATH"/>
    <property type="match status" value="1"/>
</dbReference>
<dbReference type="Ensembl" id="ENSPSIT00000008495.1">
    <property type="protein sequence ID" value="ENSPSIP00000008451.1"/>
    <property type="gene ID" value="ENSPSIG00000007734.1"/>
</dbReference>
<dbReference type="InterPro" id="IPR008974">
    <property type="entry name" value="TRAF-like"/>
</dbReference>
<accession>K7FK91</accession>
<dbReference type="Gene3D" id="2.60.210.10">
    <property type="entry name" value="Apoptosis, Tumor Necrosis Factor Receptor Associated Protein 2, Chain A"/>
    <property type="match status" value="1"/>
</dbReference>
<evidence type="ECO:0000313" key="2">
    <source>
        <dbReference type="Ensembl" id="ENSPSIP00000008451.1"/>
    </source>
</evidence>
<keyword evidence="3" id="KW-1185">Reference proteome</keyword>
<dbReference type="InterPro" id="IPR049342">
    <property type="entry name" value="TRAF1-6_MATH_dom"/>
</dbReference>
<dbReference type="Proteomes" id="UP000007267">
    <property type="component" value="Unassembled WGS sequence"/>
</dbReference>
<dbReference type="eggNOG" id="KOG0297">
    <property type="taxonomic scope" value="Eukaryota"/>
</dbReference>
<dbReference type="PANTHER" id="PTHR10131">
    <property type="entry name" value="TNF RECEPTOR ASSOCIATED FACTOR"/>
    <property type="match status" value="1"/>
</dbReference>
<evidence type="ECO:0000259" key="1">
    <source>
        <dbReference type="PROSITE" id="PS50144"/>
    </source>
</evidence>
<protein>
    <recommendedName>
        <fullName evidence="1">MATH domain-containing protein</fullName>
    </recommendedName>
</protein>
<proteinExistence type="predicted"/>